<evidence type="ECO:0000313" key="2">
    <source>
        <dbReference type="EMBL" id="SVD47343.1"/>
    </source>
</evidence>
<dbReference type="Pfam" id="PF13378">
    <property type="entry name" value="MR_MLE_C"/>
    <property type="match status" value="1"/>
</dbReference>
<name>A0A382VLI8_9ZZZZ</name>
<feature type="non-terminal residue" evidence="2">
    <location>
        <position position="1"/>
    </location>
</feature>
<dbReference type="InterPro" id="IPR029065">
    <property type="entry name" value="Enolase_C-like"/>
</dbReference>
<reference evidence="2" key="1">
    <citation type="submission" date="2018-05" db="EMBL/GenBank/DDBJ databases">
        <authorList>
            <person name="Lanie J.A."/>
            <person name="Ng W.-L."/>
            <person name="Kazmierczak K.M."/>
            <person name="Andrzejewski T.M."/>
            <person name="Davidsen T.M."/>
            <person name="Wayne K.J."/>
            <person name="Tettelin H."/>
            <person name="Glass J.I."/>
            <person name="Rusch D."/>
            <person name="Podicherti R."/>
            <person name="Tsui H.-C.T."/>
            <person name="Winkler M.E."/>
        </authorList>
    </citation>
    <scope>NUCLEOTIDE SEQUENCE</scope>
</reference>
<dbReference type="Gene3D" id="3.20.20.120">
    <property type="entry name" value="Enolase-like C-terminal domain"/>
    <property type="match status" value="1"/>
</dbReference>
<evidence type="ECO:0000259" key="1">
    <source>
        <dbReference type="Pfam" id="PF13378"/>
    </source>
</evidence>
<proteinExistence type="predicted"/>
<dbReference type="InterPro" id="IPR036849">
    <property type="entry name" value="Enolase-like_C_sf"/>
</dbReference>
<organism evidence="2">
    <name type="scientific">marine metagenome</name>
    <dbReference type="NCBI Taxonomy" id="408172"/>
    <lineage>
        <taxon>unclassified sequences</taxon>
        <taxon>metagenomes</taxon>
        <taxon>ecological metagenomes</taxon>
    </lineage>
</organism>
<dbReference type="EMBL" id="UINC01152919">
    <property type="protein sequence ID" value="SVD47343.1"/>
    <property type="molecule type" value="Genomic_DNA"/>
</dbReference>
<feature type="domain" description="Enolase C-terminal" evidence="1">
    <location>
        <begin position="3"/>
        <end position="135"/>
    </location>
</feature>
<protein>
    <recommendedName>
        <fullName evidence="1">Enolase C-terminal domain-containing protein</fullName>
    </recommendedName>
</protein>
<dbReference type="InterPro" id="IPR034593">
    <property type="entry name" value="DgoD-like"/>
</dbReference>
<dbReference type="PANTHER" id="PTHR48080">
    <property type="entry name" value="D-GALACTONATE DEHYDRATASE-RELATED"/>
    <property type="match status" value="1"/>
</dbReference>
<accession>A0A382VLI8</accession>
<dbReference type="PANTHER" id="PTHR48080:SF2">
    <property type="entry name" value="D-GALACTONATE DEHYDRATASE"/>
    <property type="match status" value="1"/>
</dbReference>
<gene>
    <name evidence="2" type="ORF">METZ01_LOCUS400197</name>
</gene>
<dbReference type="SUPFAM" id="SSF51604">
    <property type="entry name" value="Enolase C-terminal domain-like"/>
    <property type="match status" value="1"/>
</dbReference>
<sequence length="144" mass="16069">NENPQALAQLRDSTFISLASGEEHFTTREYLPYFELRAMDTVLVDVQWQGFGPSKKVADIAETYEMNIAPHNPASELASFQSVHLCASVSNVRIMESDPEGVPWREELFTNMPEVVQGCMKVPTSPGWGCDLVEEAAIRYAWSG</sequence>
<dbReference type="AlphaFoldDB" id="A0A382VLI8"/>